<proteinExistence type="inferred from homology"/>
<evidence type="ECO:0008006" key="6">
    <source>
        <dbReference type="Google" id="ProtNLM"/>
    </source>
</evidence>
<comment type="caution">
    <text evidence="4">The sequence shown here is derived from an EMBL/GenBank/DDBJ whole genome shotgun (WGS) entry which is preliminary data.</text>
</comment>
<name>A0A7W4K1D8_9PROT</name>
<dbReference type="AlphaFoldDB" id="A0A7W4K1D8"/>
<keyword evidence="2" id="KW-0175">Coiled coil</keyword>
<reference evidence="4 5" key="1">
    <citation type="submission" date="2020-04" db="EMBL/GenBank/DDBJ databases">
        <title>Description of novel Gluconacetobacter.</title>
        <authorList>
            <person name="Sombolestani A."/>
        </authorList>
    </citation>
    <scope>NUCLEOTIDE SEQUENCE [LARGE SCALE GENOMIC DNA]</scope>
    <source>
        <strain evidence="4 5">LMG 22058</strain>
    </source>
</reference>
<dbReference type="PANTHER" id="PTHR38432">
    <property type="entry name" value="TELA-LIKE PROTEIN SAOUHSC_01408"/>
    <property type="match status" value="1"/>
</dbReference>
<accession>A0A7W4K1D8</accession>
<dbReference type="InterPro" id="IPR008863">
    <property type="entry name" value="Toxic_anion-R_TelA"/>
</dbReference>
<dbReference type="PANTHER" id="PTHR38432:SF1">
    <property type="entry name" value="TELA-LIKE PROTEIN SAOUHSC_01408"/>
    <property type="match status" value="1"/>
</dbReference>
<evidence type="ECO:0000313" key="4">
    <source>
        <dbReference type="EMBL" id="MBB2198589.1"/>
    </source>
</evidence>
<evidence type="ECO:0000256" key="2">
    <source>
        <dbReference type="SAM" id="Coils"/>
    </source>
</evidence>
<organism evidence="4 5">
    <name type="scientific">Gluconacetobacter dulcium</name>
    <dbReference type="NCBI Taxonomy" id="2729096"/>
    <lineage>
        <taxon>Bacteria</taxon>
        <taxon>Pseudomonadati</taxon>
        <taxon>Pseudomonadota</taxon>
        <taxon>Alphaproteobacteria</taxon>
        <taxon>Acetobacterales</taxon>
        <taxon>Acetobacteraceae</taxon>
        <taxon>Gluconacetobacter</taxon>
    </lineage>
</organism>
<evidence type="ECO:0000256" key="3">
    <source>
        <dbReference type="SAM" id="MobiDB-lite"/>
    </source>
</evidence>
<dbReference type="Proteomes" id="UP000530320">
    <property type="component" value="Unassembled WGS sequence"/>
</dbReference>
<evidence type="ECO:0000313" key="5">
    <source>
        <dbReference type="Proteomes" id="UP000530320"/>
    </source>
</evidence>
<feature type="region of interest" description="Disordered" evidence="3">
    <location>
        <begin position="1"/>
        <end position="52"/>
    </location>
</feature>
<comment type="similarity">
    <text evidence="1">Belongs to the TelA family.</text>
</comment>
<evidence type="ECO:0000256" key="1">
    <source>
        <dbReference type="ARBA" id="ARBA00005541"/>
    </source>
</evidence>
<dbReference type="EMBL" id="JABEQP010000010">
    <property type="protein sequence ID" value="MBB2198589.1"/>
    <property type="molecule type" value="Genomic_DNA"/>
</dbReference>
<dbReference type="RefSeq" id="WP_183009725.1">
    <property type="nucleotide sequence ID" value="NZ_JABEQP010000010.1"/>
</dbReference>
<feature type="coiled-coil region" evidence="2">
    <location>
        <begin position="188"/>
        <end position="222"/>
    </location>
</feature>
<dbReference type="Pfam" id="PF05816">
    <property type="entry name" value="TelA"/>
    <property type="match status" value="1"/>
</dbReference>
<feature type="compositionally biased region" description="Pro residues" evidence="3">
    <location>
        <begin position="32"/>
        <end position="47"/>
    </location>
</feature>
<dbReference type="Gene3D" id="1.10.287.1490">
    <property type="match status" value="1"/>
</dbReference>
<sequence>MPPQNVTDPNDTDKDGVKPLDLSALYAEDEPAPPALPAETSAPPPAAAPDDALQQPLAPFARLVELDRLPPDMVAEAHRRADAVNFHDLNTLLAHGSGALTQLAEVADRMLAGRTLGQSDAVGDIAASVLDGVKILRIADLRRIASGEDARPGGLLARLGGLVGGAKDALSGFAENRKRFTTLMDQQEARARTTIADLKRNIENFESMYQALRHAVRELNIDIAAGQLALERGQQEAESLRRHALATNDPVDAAEVMELRGRLANFAGHLAEQREGLMRAALTVPMLKSTREAAEARIVALHSALTKTIPNLKAACAVAVGQVDNRHAAAARDKLNEADRQVLGLVADGALDAARTTATQRGVDPRQIEALSQAADKVTQALAEMAENDRLAVERTRTQEAQLRQLRDRISDGMRTLAARAVAPD</sequence>
<protein>
    <recommendedName>
        <fullName evidence="6">Toxic anion resistance protein</fullName>
    </recommendedName>
</protein>
<gene>
    <name evidence="4" type="ORF">HLH44_14185</name>
</gene>